<proteinExistence type="predicted"/>
<protein>
    <recommendedName>
        <fullName evidence="4">Small multidrug efflux protein</fullName>
    </recommendedName>
</protein>
<keyword evidence="3" id="KW-1185">Reference proteome</keyword>
<dbReference type="Proteomes" id="UP001165685">
    <property type="component" value="Unassembled WGS sequence"/>
</dbReference>
<name>A0ABT4TH52_9ACTN</name>
<keyword evidence="1" id="KW-0812">Transmembrane</keyword>
<sequence length="156" mass="16357">MYAELQAFTDTLPPAVQWIAVIGLGVIPFVESYTGSVIGVLAGLSPLVAIPAAILGNVASMLVAVYMSHGIRSRVRGSRPERPLTPRREKLKQRFDRFGVAGVALLGPLALPSQITSAATVSFGASRNAVIFWQTVSIIVWGVALGGLAAVGVTFV</sequence>
<accession>A0ABT4TH52</accession>
<evidence type="ECO:0008006" key="4">
    <source>
        <dbReference type="Google" id="ProtNLM"/>
    </source>
</evidence>
<comment type="caution">
    <text evidence="2">The sequence shown here is derived from an EMBL/GenBank/DDBJ whole genome shotgun (WGS) entry which is preliminary data.</text>
</comment>
<keyword evidence="1" id="KW-0472">Membrane</keyword>
<keyword evidence="1" id="KW-1133">Transmembrane helix</keyword>
<feature type="transmembrane region" description="Helical" evidence="1">
    <location>
        <begin position="36"/>
        <end position="66"/>
    </location>
</feature>
<feature type="transmembrane region" description="Helical" evidence="1">
    <location>
        <begin position="98"/>
        <end position="125"/>
    </location>
</feature>
<evidence type="ECO:0000256" key="1">
    <source>
        <dbReference type="SAM" id="Phobius"/>
    </source>
</evidence>
<dbReference type="EMBL" id="JAQFWP010000007">
    <property type="protein sequence ID" value="MDA2804038.1"/>
    <property type="molecule type" value="Genomic_DNA"/>
</dbReference>
<evidence type="ECO:0000313" key="3">
    <source>
        <dbReference type="Proteomes" id="UP001165685"/>
    </source>
</evidence>
<gene>
    <name evidence="2" type="ORF">O4U47_05905</name>
</gene>
<reference evidence="2" key="1">
    <citation type="submission" date="2023-01" db="EMBL/GenBank/DDBJ databases">
        <title>Draft genome sequence of Nocardiopsis sp. LSu2-4 isolated from halophytes.</title>
        <authorList>
            <person name="Duangmal K."/>
            <person name="Chantavorakit T."/>
        </authorList>
    </citation>
    <scope>NUCLEOTIDE SEQUENCE</scope>
    <source>
        <strain evidence="2">LSu2-4</strain>
    </source>
</reference>
<dbReference type="RefSeq" id="WP_270676524.1">
    <property type="nucleotide sequence ID" value="NZ_JAQFWP010000007.1"/>
</dbReference>
<feature type="transmembrane region" description="Helical" evidence="1">
    <location>
        <begin position="131"/>
        <end position="155"/>
    </location>
</feature>
<evidence type="ECO:0000313" key="2">
    <source>
        <dbReference type="EMBL" id="MDA2804038.1"/>
    </source>
</evidence>
<organism evidence="2 3">
    <name type="scientific">Nocardiopsis suaedae</name>
    <dbReference type="NCBI Taxonomy" id="3018444"/>
    <lineage>
        <taxon>Bacteria</taxon>
        <taxon>Bacillati</taxon>
        <taxon>Actinomycetota</taxon>
        <taxon>Actinomycetes</taxon>
        <taxon>Streptosporangiales</taxon>
        <taxon>Nocardiopsidaceae</taxon>
        <taxon>Nocardiopsis</taxon>
    </lineage>
</organism>